<feature type="transmembrane region" description="Helical" evidence="1">
    <location>
        <begin position="25"/>
        <end position="45"/>
    </location>
</feature>
<evidence type="ECO:0000256" key="1">
    <source>
        <dbReference type="SAM" id="Phobius"/>
    </source>
</evidence>
<sequence length="95" mass="10195">MLLHIDNPTPAQVLMLNAERSAQRWHVALAATIATTAPTFTAWLVGAPGWVQLPLVGLMAVVSAVAGVLNRRYRADLASISDFIEQTRNGDADQA</sequence>
<keyword evidence="1" id="KW-0812">Transmembrane</keyword>
<keyword evidence="1" id="KW-1133">Transmembrane helix</keyword>
<evidence type="ECO:0000313" key="2">
    <source>
        <dbReference type="EMBL" id="GIG11065.1"/>
    </source>
</evidence>
<comment type="caution">
    <text evidence="2">The sequence shown here is derived from an EMBL/GenBank/DDBJ whole genome shotgun (WGS) entry which is preliminary data.</text>
</comment>
<keyword evidence="3" id="KW-1185">Reference proteome</keyword>
<evidence type="ECO:0000313" key="3">
    <source>
        <dbReference type="Proteomes" id="UP000630887"/>
    </source>
</evidence>
<feature type="transmembrane region" description="Helical" evidence="1">
    <location>
        <begin position="51"/>
        <end position="69"/>
    </location>
</feature>
<proteinExistence type="predicted"/>
<gene>
    <name evidence="2" type="ORF">Cco03nite_77650</name>
</gene>
<keyword evidence="1" id="KW-0472">Membrane</keyword>
<dbReference type="EMBL" id="BONI01000112">
    <property type="protein sequence ID" value="GIG11065.1"/>
    <property type="molecule type" value="Genomic_DNA"/>
</dbReference>
<name>A0A8J3LAK9_9ACTN</name>
<protein>
    <submittedName>
        <fullName evidence="2">Uncharacterized protein</fullName>
    </submittedName>
</protein>
<dbReference type="AlphaFoldDB" id="A0A8J3LAK9"/>
<dbReference type="Proteomes" id="UP000630887">
    <property type="component" value="Unassembled WGS sequence"/>
</dbReference>
<dbReference type="RefSeq" id="WP_203699020.1">
    <property type="nucleotide sequence ID" value="NZ_BAAALC010000095.1"/>
</dbReference>
<organism evidence="2 3">
    <name type="scientific">Catellatospora coxensis</name>
    <dbReference type="NCBI Taxonomy" id="310354"/>
    <lineage>
        <taxon>Bacteria</taxon>
        <taxon>Bacillati</taxon>
        <taxon>Actinomycetota</taxon>
        <taxon>Actinomycetes</taxon>
        <taxon>Micromonosporales</taxon>
        <taxon>Micromonosporaceae</taxon>
        <taxon>Catellatospora</taxon>
    </lineage>
</organism>
<reference evidence="2 3" key="1">
    <citation type="submission" date="2021-01" db="EMBL/GenBank/DDBJ databases">
        <title>Whole genome shotgun sequence of Catellatospora coxensis NBRC 107359.</title>
        <authorList>
            <person name="Komaki H."/>
            <person name="Tamura T."/>
        </authorList>
    </citation>
    <scope>NUCLEOTIDE SEQUENCE [LARGE SCALE GENOMIC DNA]</scope>
    <source>
        <strain evidence="2 3">NBRC 107359</strain>
    </source>
</reference>
<accession>A0A8J3LAK9</accession>